<name>A0ABR1JCI5_9AGAR</name>
<keyword evidence="4" id="KW-1185">Reference proteome</keyword>
<keyword evidence="1" id="KW-0732">Signal</keyword>
<reference evidence="3 4" key="1">
    <citation type="submission" date="2024-01" db="EMBL/GenBank/DDBJ databases">
        <title>A draft genome for the cacao thread blight pathogen Marasmiellus scandens.</title>
        <authorList>
            <person name="Baruah I.K."/>
            <person name="Leung J."/>
            <person name="Bukari Y."/>
            <person name="Amoako-Attah I."/>
            <person name="Meinhardt L.W."/>
            <person name="Bailey B.A."/>
            <person name="Cohen S.P."/>
        </authorList>
    </citation>
    <scope>NUCLEOTIDE SEQUENCE [LARGE SCALE GENOMIC DNA]</scope>
    <source>
        <strain evidence="3 4">GH-19</strain>
    </source>
</reference>
<dbReference type="Proteomes" id="UP001498398">
    <property type="component" value="Unassembled WGS sequence"/>
</dbReference>
<gene>
    <name evidence="2" type="ORF">VKT23_010480</name>
    <name evidence="3" type="ORF">VKT23_010529</name>
</gene>
<dbReference type="EMBL" id="JBANRG010000020">
    <property type="protein sequence ID" value="KAK7457181.1"/>
    <property type="molecule type" value="Genomic_DNA"/>
</dbReference>
<comment type="caution">
    <text evidence="3">The sequence shown here is derived from an EMBL/GenBank/DDBJ whole genome shotgun (WGS) entry which is preliminary data.</text>
</comment>
<organism evidence="3 4">
    <name type="scientific">Marasmiellus scandens</name>
    <dbReference type="NCBI Taxonomy" id="2682957"/>
    <lineage>
        <taxon>Eukaryota</taxon>
        <taxon>Fungi</taxon>
        <taxon>Dikarya</taxon>
        <taxon>Basidiomycota</taxon>
        <taxon>Agaricomycotina</taxon>
        <taxon>Agaricomycetes</taxon>
        <taxon>Agaricomycetidae</taxon>
        <taxon>Agaricales</taxon>
        <taxon>Marasmiineae</taxon>
        <taxon>Omphalotaceae</taxon>
        <taxon>Marasmiellus</taxon>
    </lineage>
</organism>
<feature type="signal peptide" evidence="1">
    <location>
        <begin position="1"/>
        <end position="22"/>
    </location>
</feature>
<proteinExistence type="predicted"/>
<evidence type="ECO:0000256" key="1">
    <source>
        <dbReference type="SAM" id="SignalP"/>
    </source>
</evidence>
<sequence>MKSCLVLSTMLYVVSNSFSGLAQEISTLTLPGFGLNPVPTSGAGTATAIGTADDGSETTYLYSEVDVFTATLNLDSETVTTTVTFSPEGTLVASASGFRLVIGVPSDVGSGALSTAAVEQLISPQGKINCTYIDETSGQCIVEGFAATNPPLDFGGTLTTAVTTTMTGSVRTGFLQVEVPATSTFPAIVATQSSDANNGDRSNMSVHSQLILVTVGVVLKLLI</sequence>
<dbReference type="EMBL" id="JBANRG010000020">
    <property type="protein sequence ID" value="KAK7457227.1"/>
    <property type="molecule type" value="Genomic_DNA"/>
</dbReference>
<protein>
    <submittedName>
        <fullName evidence="3">Uncharacterized protein</fullName>
    </submittedName>
</protein>
<evidence type="ECO:0000313" key="2">
    <source>
        <dbReference type="EMBL" id="KAK7457181.1"/>
    </source>
</evidence>
<evidence type="ECO:0000313" key="4">
    <source>
        <dbReference type="Proteomes" id="UP001498398"/>
    </source>
</evidence>
<feature type="chain" id="PRO_5045031494" evidence="1">
    <location>
        <begin position="23"/>
        <end position="223"/>
    </location>
</feature>
<accession>A0ABR1JCI5</accession>
<evidence type="ECO:0000313" key="3">
    <source>
        <dbReference type="EMBL" id="KAK7457227.1"/>
    </source>
</evidence>